<dbReference type="Gramene" id="AET2Gv20034800.1">
    <property type="protein sequence ID" value="AET2Gv20034800.1"/>
    <property type="gene ID" value="AET2Gv20034800"/>
</dbReference>
<evidence type="ECO:0000313" key="2">
    <source>
        <dbReference type="Proteomes" id="UP000015105"/>
    </source>
</evidence>
<dbReference type="InterPro" id="IPR036875">
    <property type="entry name" value="Znf_CCHC_sf"/>
</dbReference>
<dbReference type="Proteomes" id="UP000015105">
    <property type="component" value="Chromosome 2D"/>
</dbReference>
<evidence type="ECO:0000313" key="1">
    <source>
        <dbReference type="EnsemblPlants" id="AET2Gv20034800.1"/>
    </source>
</evidence>
<organism evidence="1 2">
    <name type="scientific">Aegilops tauschii subsp. strangulata</name>
    <name type="common">Goatgrass</name>
    <dbReference type="NCBI Taxonomy" id="200361"/>
    <lineage>
        <taxon>Eukaryota</taxon>
        <taxon>Viridiplantae</taxon>
        <taxon>Streptophyta</taxon>
        <taxon>Embryophyta</taxon>
        <taxon>Tracheophyta</taxon>
        <taxon>Spermatophyta</taxon>
        <taxon>Magnoliopsida</taxon>
        <taxon>Liliopsida</taxon>
        <taxon>Poales</taxon>
        <taxon>Poaceae</taxon>
        <taxon>BOP clade</taxon>
        <taxon>Pooideae</taxon>
        <taxon>Triticodae</taxon>
        <taxon>Triticeae</taxon>
        <taxon>Triticinae</taxon>
        <taxon>Aegilops</taxon>
    </lineage>
</organism>
<reference evidence="1" key="4">
    <citation type="submission" date="2019-03" db="UniProtKB">
        <authorList>
            <consortium name="EnsemblPlants"/>
        </authorList>
    </citation>
    <scope>IDENTIFICATION</scope>
</reference>
<dbReference type="Gene3D" id="4.10.60.10">
    <property type="entry name" value="Zinc finger, CCHC-type"/>
    <property type="match status" value="1"/>
</dbReference>
<reference evidence="2" key="2">
    <citation type="journal article" date="2017" name="Nat. Plants">
        <title>The Aegilops tauschii genome reveals multiple impacts of transposons.</title>
        <authorList>
            <person name="Zhao G."/>
            <person name="Zou C."/>
            <person name="Li K."/>
            <person name="Wang K."/>
            <person name="Li T."/>
            <person name="Gao L."/>
            <person name="Zhang X."/>
            <person name="Wang H."/>
            <person name="Yang Z."/>
            <person name="Liu X."/>
            <person name="Jiang W."/>
            <person name="Mao L."/>
            <person name="Kong X."/>
            <person name="Jiao Y."/>
            <person name="Jia J."/>
        </authorList>
    </citation>
    <scope>NUCLEOTIDE SEQUENCE [LARGE SCALE GENOMIC DNA]</scope>
    <source>
        <strain evidence="2">cv. AL8/78</strain>
    </source>
</reference>
<dbReference type="PANTHER" id="PTHR33170">
    <property type="entry name" value="DUF4283 DOMAIN-CONTAINING PROTEIN-RELATED"/>
    <property type="match status" value="1"/>
</dbReference>
<evidence type="ECO:0008006" key="3">
    <source>
        <dbReference type="Google" id="ProtNLM"/>
    </source>
</evidence>
<proteinExistence type="predicted"/>
<name>A0A453A991_AEGTS</name>
<protein>
    <recommendedName>
        <fullName evidence="3">CCHC-type domain-containing protein</fullName>
    </recommendedName>
</protein>
<sequence length="80" mass="8647">MSYAPMISYSCGDPGHHVHKCESAKSCFICKMITHKVDSCPVRKKAHTCARYVGSAAPGLGFYHLDTPGDNAQHQGHCLG</sequence>
<reference evidence="1" key="3">
    <citation type="journal article" date="2017" name="Nature">
        <title>Genome sequence of the progenitor of the wheat D genome Aegilops tauschii.</title>
        <authorList>
            <person name="Luo M.C."/>
            <person name="Gu Y.Q."/>
            <person name="Puiu D."/>
            <person name="Wang H."/>
            <person name="Twardziok S.O."/>
            <person name="Deal K.R."/>
            <person name="Huo N."/>
            <person name="Zhu T."/>
            <person name="Wang L."/>
            <person name="Wang Y."/>
            <person name="McGuire P.E."/>
            <person name="Liu S."/>
            <person name="Long H."/>
            <person name="Ramasamy R.K."/>
            <person name="Rodriguez J.C."/>
            <person name="Van S.L."/>
            <person name="Yuan L."/>
            <person name="Wang Z."/>
            <person name="Xia Z."/>
            <person name="Xiao L."/>
            <person name="Anderson O.D."/>
            <person name="Ouyang S."/>
            <person name="Liang Y."/>
            <person name="Zimin A.V."/>
            <person name="Pertea G."/>
            <person name="Qi P."/>
            <person name="Bennetzen J.L."/>
            <person name="Dai X."/>
            <person name="Dawson M.W."/>
            <person name="Muller H.G."/>
            <person name="Kugler K."/>
            <person name="Rivarola-Duarte L."/>
            <person name="Spannagl M."/>
            <person name="Mayer K.F.X."/>
            <person name="Lu F.H."/>
            <person name="Bevan M.W."/>
            <person name="Leroy P."/>
            <person name="Li P."/>
            <person name="You F.M."/>
            <person name="Sun Q."/>
            <person name="Liu Z."/>
            <person name="Lyons E."/>
            <person name="Wicker T."/>
            <person name="Salzberg S.L."/>
            <person name="Devos K.M."/>
            <person name="Dvorak J."/>
        </authorList>
    </citation>
    <scope>NUCLEOTIDE SEQUENCE [LARGE SCALE GENOMIC DNA]</scope>
    <source>
        <strain evidence="1">cv. AL8/78</strain>
    </source>
</reference>
<reference evidence="1" key="5">
    <citation type="journal article" date="2021" name="G3 (Bethesda)">
        <title>Aegilops tauschii genome assembly Aet v5.0 features greater sequence contiguity and improved annotation.</title>
        <authorList>
            <person name="Wang L."/>
            <person name="Zhu T."/>
            <person name="Rodriguez J.C."/>
            <person name="Deal K.R."/>
            <person name="Dubcovsky J."/>
            <person name="McGuire P.E."/>
            <person name="Lux T."/>
            <person name="Spannagl M."/>
            <person name="Mayer K.F.X."/>
            <person name="Baldrich P."/>
            <person name="Meyers B.C."/>
            <person name="Huo N."/>
            <person name="Gu Y.Q."/>
            <person name="Zhou H."/>
            <person name="Devos K.M."/>
            <person name="Bennetzen J.L."/>
            <person name="Unver T."/>
            <person name="Budak H."/>
            <person name="Gulick P.J."/>
            <person name="Galiba G."/>
            <person name="Kalapos B."/>
            <person name="Nelson D.R."/>
            <person name="Li P."/>
            <person name="You F.M."/>
            <person name="Luo M.C."/>
            <person name="Dvorak J."/>
        </authorList>
    </citation>
    <scope>NUCLEOTIDE SEQUENCE [LARGE SCALE GENOMIC DNA]</scope>
    <source>
        <strain evidence="1">cv. AL8/78</strain>
    </source>
</reference>
<keyword evidence="2" id="KW-1185">Reference proteome</keyword>
<reference evidence="2" key="1">
    <citation type="journal article" date="2014" name="Science">
        <title>Ancient hybridizations among the ancestral genomes of bread wheat.</title>
        <authorList>
            <consortium name="International Wheat Genome Sequencing Consortium,"/>
            <person name="Marcussen T."/>
            <person name="Sandve S.R."/>
            <person name="Heier L."/>
            <person name="Spannagl M."/>
            <person name="Pfeifer M."/>
            <person name="Jakobsen K.S."/>
            <person name="Wulff B.B."/>
            <person name="Steuernagel B."/>
            <person name="Mayer K.F."/>
            <person name="Olsen O.A."/>
        </authorList>
    </citation>
    <scope>NUCLEOTIDE SEQUENCE [LARGE SCALE GENOMIC DNA]</scope>
    <source>
        <strain evidence="2">cv. AL8/78</strain>
    </source>
</reference>
<dbReference type="EnsemblPlants" id="AET2Gv20034800.1">
    <property type="protein sequence ID" value="AET2Gv20034800.1"/>
    <property type="gene ID" value="AET2Gv20034800"/>
</dbReference>
<dbReference type="SUPFAM" id="SSF57756">
    <property type="entry name" value="Retrovirus zinc finger-like domains"/>
    <property type="match status" value="1"/>
</dbReference>
<dbReference type="GO" id="GO:0003676">
    <property type="term" value="F:nucleic acid binding"/>
    <property type="evidence" value="ECO:0007669"/>
    <property type="project" value="InterPro"/>
</dbReference>
<dbReference type="GO" id="GO:0008270">
    <property type="term" value="F:zinc ion binding"/>
    <property type="evidence" value="ECO:0007669"/>
    <property type="project" value="InterPro"/>
</dbReference>
<accession>A0A453A991</accession>
<dbReference type="AlphaFoldDB" id="A0A453A991"/>